<dbReference type="Proteomes" id="UP000032434">
    <property type="component" value="Chromosome 1"/>
</dbReference>
<dbReference type="KEGG" id="aoc:Aocu_12560"/>
<dbReference type="RefSeq" id="WP_045749758.1">
    <property type="nucleotide sequence ID" value="NZ_FUZK01000001.1"/>
</dbReference>
<dbReference type="HOGENOM" id="CLU_300291_0_0_14"/>
<gene>
    <name evidence="1" type="ORF">Aocu_12560</name>
</gene>
<sequence length="1070" mass="119572">MNILKTLFPAKKIAIFLLAIVSLLILVACGETTGTPYGTLGDDTYLDINGYTVTERQLYNQLRTSSLNRLTSYIDEIVFSDVEINTEDLTDFEVTAFEQEINTALFSSATVTPKAISDYTDGMTARRILSFADSFVITNPEVNKANLIAFLDAVVADVIARAEAVDFDEEADFVFGYVNKTAYPTYAAVIDAIIAQYEVAVAKKVYAKGILGSAVGSGLEGEINDEDNAAYISEAHAVTHYKNNVAGRYDTSVLIVKFENVVEQETARYKYAIKSNSRGDWYQIPNISDQAVIDILNAGSGDANWKPYHQKVSDILVNDLQFVAGSFEAIDYRTPEFATYYSKYVLNSTDDAELLLNDSPADNKVLEVFLQIYDDLNDTTYAQDYIAGTITRAELEEAFTYEYTSPILANATELRNQVYNMDSDVLYDGGNGQDEDGNAYAKPYSRQVQTIGGTPYLLFLFNDNRTDDDDVLDESNPDETVFADNPHAQSLKAEAYEALVEQRLTTAYINEKVNTKLNEATIDIYDPIIRELYKNQREYKGSTGFNGNDVLATVNGVDLTVDEYFNRLEKTLGLSTALDIVLMRKLRGNYGDEITEADMADFRNQLETQYVNPFLADQYASAGFPATMGLDNFLLVGFGAWAQDGRSATADAIDKIYVQTTLRELFQEDLTVHFEGNTLNDNIYSKFAQLAKNVRDNQVAIQASHLLIYTDLDNDGQPDNPNELEQVKRDQLEALLPAFITEINKRAKLSSTIQAGLQAVVTAYGNGTRYELSSVTLPANPTPQEIEDYINSFNREDVWVPFKKAGFKLKYEALNEISNQTNFPTQQSGLDVDFYEYAMKLANYIKAEVTEVVGGEEPTKEEMVARANAMLPLYAPALITTDNTIVADGNSAVRSGFGYHLIVATSYVHPESARLEAVSTSEQAEYTSKIDNPYETDKKLVGYNNDSSDITWEQIMIYLEESKEETGVVTLPTSVQTTITKYFATINSNTMYNSSYVQLEIAFLYIFENDVQLTGAMDTRLQVLRQANFNQFFNYAYFEGVDGTGTTIYDRAYNEEYAKVYGDFFTVLHG</sequence>
<name>A0A061AD27_9MOLU</name>
<evidence type="ECO:0000313" key="1">
    <source>
        <dbReference type="EMBL" id="CDR31329.1"/>
    </source>
</evidence>
<dbReference type="OrthoDB" id="383625at2"/>
<protein>
    <submittedName>
        <fullName evidence="1">Uncharacterized protein</fullName>
    </submittedName>
</protein>
<dbReference type="InParanoid" id="A0A061AD27"/>
<evidence type="ECO:0000313" key="2">
    <source>
        <dbReference type="Proteomes" id="UP000032434"/>
    </source>
</evidence>
<dbReference type="AlphaFoldDB" id="A0A061AD27"/>
<proteinExistence type="predicted"/>
<reference evidence="2" key="1">
    <citation type="submission" date="2014-05" db="EMBL/GenBank/DDBJ databases">
        <authorList>
            <person name="Kube M."/>
        </authorList>
    </citation>
    <scope>NUCLEOTIDE SEQUENCE [LARGE SCALE GENOMIC DNA]</scope>
</reference>
<accession>A0A061AD27</accession>
<dbReference type="PROSITE" id="PS51257">
    <property type="entry name" value="PROKAR_LIPOPROTEIN"/>
    <property type="match status" value="1"/>
</dbReference>
<dbReference type="EMBL" id="LK028559">
    <property type="protein sequence ID" value="CDR31329.1"/>
    <property type="molecule type" value="Genomic_DNA"/>
</dbReference>
<dbReference type="STRING" id="35623.Aocu_12560"/>
<dbReference type="PATRIC" id="fig|35623.3.peg.1256"/>
<keyword evidence="2" id="KW-1185">Reference proteome</keyword>
<organism evidence="1 2">
    <name type="scientific">Acholeplasma oculi</name>
    <dbReference type="NCBI Taxonomy" id="35623"/>
    <lineage>
        <taxon>Bacteria</taxon>
        <taxon>Bacillati</taxon>
        <taxon>Mycoplasmatota</taxon>
        <taxon>Mollicutes</taxon>
        <taxon>Acholeplasmatales</taxon>
        <taxon>Acholeplasmataceae</taxon>
        <taxon>Acholeplasma</taxon>
    </lineage>
</organism>